<dbReference type="Pfam" id="PF01695">
    <property type="entry name" value="IstB_IS21"/>
    <property type="match status" value="1"/>
</dbReference>
<protein>
    <submittedName>
        <fullName evidence="2">ATP-binding protein</fullName>
    </submittedName>
</protein>
<dbReference type="PANTHER" id="PTHR30050">
    <property type="entry name" value="CHROMOSOMAL REPLICATION INITIATOR PROTEIN DNAA"/>
    <property type="match status" value="1"/>
</dbReference>
<evidence type="ECO:0000313" key="2">
    <source>
        <dbReference type="EMBL" id="AZI59375.1"/>
    </source>
</evidence>
<evidence type="ECO:0000259" key="1">
    <source>
        <dbReference type="SMART" id="SM00382"/>
    </source>
</evidence>
<feature type="domain" description="AAA+ ATPase" evidence="1">
    <location>
        <begin position="109"/>
        <end position="241"/>
    </location>
</feature>
<dbReference type="EMBL" id="CP034170">
    <property type="protein sequence ID" value="AZI59375.1"/>
    <property type="molecule type" value="Genomic_DNA"/>
</dbReference>
<sequence>MMTTTMTAPADPIGNDLTALLRSLKLSGMKDTLPERLSLAKTRNLSHHAFLELLLSDEVSRRDTRSAVLRAQNSGLMPLLRLETWNELPDLTYDRRLWSDLTTLRFTENNTNTIILGPVGVGKTHLATALGHIAIRRRKTVLMARADRLFTRLRAARLDNTLDAEFRRLVRLDLLILDDFALRPLDSTTTNDFYELIVERHRKGSTIFTSNREPVEWLTMTTDPMLAQSAVDRLTSGAHTLIVEGPTYRQRNTVAIDQQHQ</sequence>
<dbReference type="PANTHER" id="PTHR30050:SF4">
    <property type="entry name" value="ATP-BINDING PROTEIN RV3427C IN INSERTION SEQUENCE-RELATED"/>
    <property type="match status" value="1"/>
</dbReference>
<dbReference type="SUPFAM" id="SSF52540">
    <property type="entry name" value="P-loop containing nucleoside triphosphate hydrolases"/>
    <property type="match status" value="1"/>
</dbReference>
<dbReference type="CDD" id="cd00009">
    <property type="entry name" value="AAA"/>
    <property type="match status" value="1"/>
</dbReference>
<dbReference type="InterPro" id="IPR028350">
    <property type="entry name" value="DNAC/IstB-like"/>
</dbReference>
<reference evidence="2 3" key="2">
    <citation type="submission" date="2018-12" db="EMBL/GenBank/DDBJ databases">
        <title>Nakamurella antarcticus sp. nov., isolated from Antarctica South Shetland Islands soil.</title>
        <authorList>
            <person name="Peng F."/>
        </authorList>
    </citation>
    <scope>NUCLEOTIDE SEQUENCE [LARGE SCALE GENOMIC DNA]</scope>
    <source>
        <strain evidence="2 3">S14-144</strain>
    </source>
</reference>
<accession>A0A3G8ZRD4</accession>
<dbReference type="SMART" id="SM00382">
    <property type="entry name" value="AAA"/>
    <property type="match status" value="1"/>
</dbReference>
<dbReference type="PIRSF" id="PIRSF003073">
    <property type="entry name" value="DNAC_TnpB_IstB"/>
    <property type="match status" value="1"/>
</dbReference>
<dbReference type="Gene3D" id="3.40.50.300">
    <property type="entry name" value="P-loop containing nucleotide triphosphate hydrolases"/>
    <property type="match status" value="1"/>
</dbReference>
<dbReference type="OrthoDB" id="9773429at2"/>
<name>A0A3G8ZRD4_9ACTN</name>
<dbReference type="KEGG" id="nak:EH165_03845"/>
<dbReference type="AlphaFoldDB" id="A0A3G8ZRD4"/>
<reference evidence="2 3" key="1">
    <citation type="submission" date="2018-11" db="EMBL/GenBank/DDBJ databases">
        <authorList>
            <person name="Da X."/>
        </authorList>
    </citation>
    <scope>NUCLEOTIDE SEQUENCE [LARGE SCALE GENOMIC DNA]</scope>
    <source>
        <strain evidence="2 3">S14-144</strain>
    </source>
</reference>
<dbReference type="GO" id="GO:0005524">
    <property type="term" value="F:ATP binding"/>
    <property type="evidence" value="ECO:0007669"/>
    <property type="project" value="UniProtKB-KW"/>
</dbReference>
<dbReference type="Proteomes" id="UP000268084">
    <property type="component" value="Chromosome"/>
</dbReference>
<organism evidence="2 3">
    <name type="scientific">Nakamurella antarctica</name>
    <dbReference type="NCBI Taxonomy" id="1902245"/>
    <lineage>
        <taxon>Bacteria</taxon>
        <taxon>Bacillati</taxon>
        <taxon>Actinomycetota</taxon>
        <taxon>Actinomycetes</taxon>
        <taxon>Nakamurellales</taxon>
        <taxon>Nakamurellaceae</taxon>
        <taxon>Nakamurella</taxon>
    </lineage>
</organism>
<evidence type="ECO:0000313" key="3">
    <source>
        <dbReference type="Proteomes" id="UP000268084"/>
    </source>
</evidence>
<gene>
    <name evidence="2" type="ORF">EH165_03845</name>
</gene>
<dbReference type="InterPro" id="IPR027417">
    <property type="entry name" value="P-loop_NTPase"/>
</dbReference>
<keyword evidence="2" id="KW-0067">ATP-binding</keyword>
<keyword evidence="3" id="KW-1185">Reference proteome</keyword>
<keyword evidence="2" id="KW-0547">Nucleotide-binding</keyword>
<dbReference type="InterPro" id="IPR003593">
    <property type="entry name" value="AAA+_ATPase"/>
</dbReference>
<dbReference type="GO" id="GO:0006260">
    <property type="term" value="P:DNA replication"/>
    <property type="evidence" value="ECO:0007669"/>
    <property type="project" value="TreeGrafter"/>
</dbReference>
<proteinExistence type="predicted"/>
<dbReference type="InterPro" id="IPR002611">
    <property type="entry name" value="IstB_ATP-bd"/>
</dbReference>